<keyword evidence="1" id="KW-1133">Transmembrane helix</keyword>
<feature type="transmembrane region" description="Helical" evidence="1">
    <location>
        <begin position="40"/>
        <end position="60"/>
    </location>
</feature>
<name>A0A0V0H1B5_SOLCH</name>
<feature type="transmembrane region" description="Helical" evidence="1">
    <location>
        <begin position="12"/>
        <end position="34"/>
    </location>
</feature>
<reference evidence="2" key="1">
    <citation type="submission" date="2015-12" db="EMBL/GenBank/DDBJ databases">
        <title>Gene expression during late stages of embryo sac development: a critical building block for successful pollen-pistil interactions.</title>
        <authorList>
            <person name="Liu Y."/>
            <person name="Joly V."/>
            <person name="Sabar M."/>
            <person name="Matton D.P."/>
        </authorList>
    </citation>
    <scope>NUCLEOTIDE SEQUENCE</scope>
</reference>
<dbReference type="AlphaFoldDB" id="A0A0V0H1B5"/>
<organism evidence="2">
    <name type="scientific">Solanum chacoense</name>
    <name type="common">Chaco potato</name>
    <dbReference type="NCBI Taxonomy" id="4108"/>
    <lineage>
        <taxon>Eukaryota</taxon>
        <taxon>Viridiplantae</taxon>
        <taxon>Streptophyta</taxon>
        <taxon>Embryophyta</taxon>
        <taxon>Tracheophyta</taxon>
        <taxon>Spermatophyta</taxon>
        <taxon>Magnoliopsida</taxon>
        <taxon>eudicotyledons</taxon>
        <taxon>Gunneridae</taxon>
        <taxon>Pentapetalae</taxon>
        <taxon>asterids</taxon>
        <taxon>lamiids</taxon>
        <taxon>Solanales</taxon>
        <taxon>Solanaceae</taxon>
        <taxon>Solanoideae</taxon>
        <taxon>Solaneae</taxon>
        <taxon>Solanum</taxon>
    </lineage>
</organism>
<keyword evidence="1" id="KW-0812">Transmembrane</keyword>
<keyword evidence="1" id="KW-0472">Membrane</keyword>
<sequence length="113" mass="13421">MPQVFKSGNHFRFIDSLIYYCKCVFFLSLLFSVSHKHPTFAGWFMFIVCEGYIANIRSFFPGTNIEELELMTYEAEEKEDSYSKLEWNLPENYQTMVEFLELLWNGTLKTLSE</sequence>
<evidence type="ECO:0000256" key="1">
    <source>
        <dbReference type="SAM" id="Phobius"/>
    </source>
</evidence>
<accession>A0A0V0H1B5</accession>
<dbReference type="EMBL" id="GEDG01027000">
    <property type="protein sequence ID" value="JAP14136.1"/>
    <property type="molecule type" value="Transcribed_RNA"/>
</dbReference>
<proteinExistence type="predicted"/>
<evidence type="ECO:0000313" key="2">
    <source>
        <dbReference type="EMBL" id="JAP14136.1"/>
    </source>
</evidence>
<protein>
    <submittedName>
        <fullName evidence="2">Putative ovule protein</fullName>
    </submittedName>
</protein>